<evidence type="ECO:0000313" key="2">
    <source>
        <dbReference type="Proteomes" id="UP000010469"/>
    </source>
</evidence>
<dbReference type="KEGG" id="clg:Calag_1314"/>
<sequence length="86" mass="9462">MTIGLAKGANSMGHVGWITVRCRICGRYLDLSGQKPNARHEEVVYACPKCAKTLNVYFCAADAKRLRYHCPYCGSQLTVVSPLIEG</sequence>
<dbReference type="eggNOG" id="arCOG04103">
    <property type="taxonomic scope" value="Archaea"/>
</dbReference>
<protein>
    <submittedName>
        <fullName evidence="1">Uncharacterized protein</fullName>
    </submittedName>
</protein>
<dbReference type="Proteomes" id="UP000010469">
    <property type="component" value="Chromosome"/>
</dbReference>
<keyword evidence="2" id="KW-1185">Reference proteome</keyword>
<dbReference type="RefSeq" id="WP_015232923.1">
    <property type="nucleotide sequence ID" value="NC_019791.1"/>
</dbReference>
<reference evidence="2" key="1">
    <citation type="submission" date="2012-03" db="EMBL/GenBank/DDBJ databases">
        <title>Complete genome of Caldisphaera lagunensis DSM 15908.</title>
        <authorList>
            <person name="Lucas S."/>
            <person name="Copeland A."/>
            <person name="Lapidus A."/>
            <person name="Glavina del Rio T."/>
            <person name="Dalin E."/>
            <person name="Tice H."/>
            <person name="Bruce D."/>
            <person name="Goodwin L."/>
            <person name="Pitluck S."/>
            <person name="Peters L."/>
            <person name="Mikhailova N."/>
            <person name="Teshima H."/>
            <person name="Kyrpides N."/>
            <person name="Mavromatis K."/>
            <person name="Ivanova N."/>
            <person name="Brettin T."/>
            <person name="Detter J.C."/>
            <person name="Han C."/>
            <person name="Larimer F."/>
            <person name="Land M."/>
            <person name="Hauser L."/>
            <person name="Markowitz V."/>
            <person name="Cheng J.-F."/>
            <person name="Hugenholtz P."/>
            <person name="Woyke T."/>
            <person name="Wu D."/>
            <person name="Spring S."/>
            <person name="Schroeder M."/>
            <person name="Brambilla E."/>
            <person name="Klenk H.-P."/>
            <person name="Eisen J.A."/>
        </authorList>
    </citation>
    <scope>NUCLEOTIDE SEQUENCE [LARGE SCALE GENOMIC DNA]</scope>
    <source>
        <strain evidence="2">DSM 15908 / JCM 11604 / IC-154</strain>
    </source>
</reference>
<gene>
    <name evidence="1" type="ordered locus">Calag_1314</name>
</gene>
<name>L0AAW8_CALLD</name>
<proteinExistence type="predicted"/>
<dbReference type="STRING" id="1056495.Calag_1314"/>
<dbReference type="GeneID" id="14212574"/>
<dbReference type="InParanoid" id="L0AAW8"/>
<organism evidence="1 2">
    <name type="scientific">Caldisphaera lagunensis (strain DSM 15908 / JCM 11604 / ANMR 0165 / IC-154)</name>
    <dbReference type="NCBI Taxonomy" id="1056495"/>
    <lineage>
        <taxon>Archaea</taxon>
        <taxon>Thermoproteota</taxon>
        <taxon>Thermoprotei</taxon>
        <taxon>Acidilobales</taxon>
        <taxon>Caldisphaeraceae</taxon>
        <taxon>Caldisphaera</taxon>
    </lineage>
</organism>
<accession>L0AAW8</accession>
<dbReference type="HOGENOM" id="CLU_2629676_0_0_2"/>
<evidence type="ECO:0000313" key="1">
    <source>
        <dbReference type="EMBL" id="AFZ71026.1"/>
    </source>
</evidence>
<dbReference type="Gene3D" id="2.20.28.30">
    <property type="entry name" value="RNA polymerase ii, chain L"/>
    <property type="match status" value="1"/>
</dbReference>
<dbReference type="AlphaFoldDB" id="L0AAW8"/>
<dbReference type="EMBL" id="CP003378">
    <property type="protein sequence ID" value="AFZ71026.1"/>
    <property type="molecule type" value="Genomic_DNA"/>
</dbReference>